<reference evidence="2" key="1">
    <citation type="submission" date="2022-10" db="EMBL/GenBank/DDBJ databases">
        <authorList>
            <person name="Chen Y."/>
            <person name="Dougan E. K."/>
            <person name="Chan C."/>
            <person name="Rhodes N."/>
            <person name="Thang M."/>
        </authorList>
    </citation>
    <scope>NUCLEOTIDE SEQUENCE</scope>
</reference>
<keyword evidence="3" id="KW-0808">Transferase</keyword>
<dbReference type="EMBL" id="CAMXCT020005401">
    <property type="protein sequence ID" value="CAL1165628.1"/>
    <property type="molecule type" value="Genomic_DNA"/>
</dbReference>
<dbReference type="EMBL" id="CAMXCT010005401">
    <property type="protein sequence ID" value="CAI4012253.1"/>
    <property type="molecule type" value="Genomic_DNA"/>
</dbReference>
<dbReference type="GO" id="GO:0016740">
    <property type="term" value="F:transferase activity"/>
    <property type="evidence" value="ECO:0007669"/>
    <property type="project" value="UniProtKB-KW"/>
</dbReference>
<evidence type="ECO:0000313" key="4">
    <source>
        <dbReference type="Proteomes" id="UP001152797"/>
    </source>
</evidence>
<dbReference type="Gene3D" id="3.30.460.10">
    <property type="entry name" value="Beta Polymerase, domain 2"/>
    <property type="match status" value="1"/>
</dbReference>
<dbReference type="OrthoDB" id="2274644at2759"/>
<evidence type="ECO:0000259" key="1">
    <source>
        <dbReference type="Pfam" id="PF22600"/>
    </source>
</evidence>
<comment type="caution">
    <text evidence="2">The sequence shown here is derived from an EMBL/GenBank/DDBJ whole genome shotgun (WGS) entry which is preliminary data.</text>
</comment>
<accession>A0A9P1GGH9</accession>
<dbReference type="InterPro" id="IPR043519">
    <property type="entry name" value="NT_sf"/>
</dbReference>
<dbReference type="Pfam" id="PF22600">
    <property type="entry name" value="MTPAP-like_central"/>
    <property type="match status" value="1"/>
</dbReference>
<evidence type="ECO:0000313" key="3">
    <source>
        <dbReference type="EMBL" id="CAL4799565.1"/>
    </source>
</evidence>
<gene>
    <name evidence="2" type="ORF">C1SCF055_LOCUS37333</name>
</gene>
<dbReference type="Proteomes" id="UP001152797">
    <property type="component" value="Unassembled WGS sequence"/>
</dbReference>
<dbReference type="InterPro" id="IPR054708">
    <property type="entry name" value="MTPAP-like_central"/>
</dbReference>
<dbReference type="SUPFAM" id="SSF81301">
    <property type="entry name" value="Nucleotidyltransferase"/>
    <property type="match status" value="1"/>
</dbReference>
<name>A0A9P1GGH9_9DINO</name>
<dbReference type="AlphaFoldDB" id="A0A9P1GGH9"/>
<dbReference type="SUPFAM" id="SSF81631">
    <property type="entry name" value="PAP/OAS1 substrate-binding domain"/>
    <property type="match status" value="1"/>
</dbReference>
<keyword evidence="4" id="KW-1185">Reference proteome</keyword>
<organism evidence="2">
    <name type="scientific">Cladocopium goreaui</name>
    <dbReference type="NCBI Taxonomy" id="2562237"/>
    <lineage>
        <taxon>Eukaryota</taxon>
        <taxon>Sar</taxon>
        <taxon>Alveolata</taxon>
        <taxon>Dinophyceae</taxon>
        <taxon>Suessiales</taxon>
        <taxon>Symbiodiniaceae</taxon>
        <taxon>Cladocopium</taxon>
    </lineage>
</organism>
<dbReference type="EMBL" id="CAMXCT030005401">
    <property type="protein sequence ID" value="CAL4799565.1"/>
    <property type="molecule type" value="Genomic_DNA"/>
</dbReference>
<feature type="domain" description="Poly(A) RNA polymerase mitochondrial-like central palm" evidence="1">
    <location>
        <begin position="211"/>
        <end position="300"/>
    </location>
</feature>
<reference evidence="3 4" key="2">
    <citation type="submission" date="2024-05" db="EMBL/GenBank/DDBJ databases">
        <authorList>
            <person name="Chen Y."/>
            <person name="Shah S."/>
            <person name="Dougan E. K."/>
            <person name="Thang M."/>
            <person name="Chan C."/>
        </authorList>
    </citation>
    <scope>NUCLEOTIDE SEQUENCE [LARGE SCALE GENOMIC DNA]</scope>
</reference>
<sequence>MATLAADLGLEVNKEIKTFLAAYPSCAQVVEGCEDSLHEVCEKRGILGLREAMQTIIGKADLTGTDPKAFLVGSLKEFANSAQRIHKTDEVIKGDRHLDDTGDLGESVTSTASPACSEAGELVESSTASVASSVRVPHAAFQCAEVPQVVPSWVAWPETGTAWSSCACGNYLQEMLTYMDSYCQGMRAWQQQWVSLVETACRSVLEADFKEMVLVGSLALSLETPGSDVDIVCMTHSQQVDAVTVLRKVRDILTSDSHASGFPENFGAVVIDEARIPILSITSENQVLVDLAINSHHSIEHVRWFHNIGAVPPNPPTVAQVPVLTVTLRCLKWWLRMRRIPRMKDGALPTVVWMLLAMHSCAEQSGSFSPEVLAENPLSVVLALLSAFFQRYTTVSGLDGKLKYEKGSAVSDFQQHSRQKRPCHADLIVLDPESGVNLAPPMSPATHILLVHEMLRARSLLKDAICTGHSQALDAAFQPVPEFENSLPASTESFDALVFVNGNGECSCTVELARIHCIHKTPWWQAPFLARWDMQSRLEAYLFREPPTCVGQCLFLQTQAITLAPWNFICRVETTGDEHVGLSMTDDALHRMRSMQALALEMQSWASVKSR</sequence>
<dbReference type="Gene3D" id="1.10.1410.10">
    <property type="match status" value="1"/>
</dbReference>
<evidence type="ECO:0000313" key="2">
    <source>
        <dbReference type="EMBL" id="CAI4012253.1"/>
    </source>
</evidence>
<proteinExistence type="predicted"/>
<protein>
    <submittedName>
        <fullName evidence="3">Polymerase nucleotidyl transferase domain-containing protein</fullName>
    </submittedName>
</protein>